<evidence type="ECO:0008006" key="5">
    <source>
        <dbReference type="Google" id="ProtNLM"/>
    </source>
</evidence>
<proteinExistence type="predicted"/>
<keyword evidence="2" id="KW-1133">Transmembrane helix</keyword>
<feature type="transmembrane region" description="Helical" evidence="2">
    <location>
        <begin position="20"/>
        <end position="40"/>
    </location>
</feature>
<dbReference type="AlphaFoldDB" id="A0A562VBL2"/>
<keyword evidence="2" id="KW-0472">Membrane</keyword>
<organism evidence="3 4">
    <name type="scientific">Stackebrandtia albiflava</name>
    <dbReference type="NCBI Taxonomy" id="406432"/>
    <lineage>
        <taxon>Bacteria</taxon>
        <taxon>Bacillati</taxon>
        <taxon>Actinomycetota</taxon>
        <taxon>Actinomycetes</taxon>
        <taxon>Glycomycetales</taxon>
        <taxon>Glycomycetaceae</taxon>
        <taxon>Stackebrandtia</taxon>
    </lineage>
</organism>
<keyword evidence="2" id="KW-0812">Transmembrane</keyword>
<protein>
    <recommendedName>
        <fullName evidence="5">PH (Pleckstrin Homology) domain-containing protein</fullName>
    </recommendedName>
</protein>
<name>A0A562VBL2_9ACTN</name>
<reference evidence="3 4" key="1">
    <citation type="journal article" date="2013" name="Stand. Genomic Sci.">
        <title>Genomic Encyclopedia of Type Strains, Phase I: The one thousand microbial genomes (KMG-I) project.</title>
        <authorList>
            <person name="Kyrpides N.C."/>
            <person name="Woyke T."/>
            <person name="Eisen J.A."/>
            <person name="Garrity G."/>
            <person name="Lilburn T.G."/>
            <person name="Beck B.J."/>
            <person name="Whitman W.B."/>
            <person name="Hugenholtz P."/>
            <person name="Klenk H.P."/>
        </authorList>
    </citation>
    <scope>NUCLEOTIDE SEQUENCE [LARGE SCALE GENOMIC DNA]</scope>
    <source>
        <strain evidence="3 4">DSM 45044</strain>
    </source>
</reference>
<dbReference type="EMBL" id="VLLL01000005">
    <property type="protein sequence ID" value="TWJ15242.1"/>
    <property type="molecule type" value="Genomic_DNA"/>
</dbReference>
<comment type="caution">
    <text evidence="3">The sequence shown here is derived from an EMBL/GenBank/DDBJ whole genome shotgun (WGS) entry which is preliminary data.</text>
</comment>
<evidence type="ECO:0000256" key="2">
    <source>
        <dbReference type="SAM" id="Phobius"/>
    </source>
</evidence>
<sequence length="173" mass="18901">MPGALPIRFRPTPGQAVSRAARVGLIAASAAAAVMAPFALTHRFSWSAAWPVVVAVGAAGAVFAATHAVRGGIVLDETGVRPTGARSWRMRAEWHLVTEIRAERRGCRTVPVVYLASGRTWRLPAPYDAGLLERDTRFDQKLCVIRNLWVTHRSRRPPPDHRGETYSRTAADA</sequence>
<evidence type="ECO:0000313" key="3">
    <source>
        <dbReference type="EMBL" id="TWJ15242.1"/>
    </source>
</evidence>
<feature type="region of interest" description="Disordered" evidence="1">
    <location>
        <begin position="154"/>
        <end position="173"/>
    </location>
</feature>
<keyword evidence="4" id="KW-1185">Reference proteome</keyword>
<evidence type="ECO:0000256" key="1">
    <source>
        <dbReference type="SAM" id="MobiDB-lite"/>
    </source>
</evidence>
<feature type="transmembrane region" description="Helical" evidence="2">
    <location>
        <begin position="46"/>
        <end position="65"/>
    </location>
</feature>
<gene>
    <name evidence="3" type="ORF">LX16_0942</name>
</gene>
<dbReference type="OrthoDB" id="5191717at2"/>
<evidence type="ECO:0000313" key="4">
    <source>
        <dbReference type="Proteomes" id="UP000321617"/>
    </source>
</evidence>
<dbReference type="Proteomes" id="UP000321617">
    <property type="component" value="Unassembled WGS sequence"/>
</dbReference>
<accession>A0A562VBL2</accession>
<dbReference type="RefSeq" id="WP_147133618.1">
    <property type="nucleotide sequence ID" value="NZ_BAABIJ010000001.1"/>
</dbReference>